<feature type="transmembrane region" description="Helical" evidence="8">
    <location>
        <begin position="47"/>
        <end position="68"/>
    </location>
</feature>
<evidence type="ECO:0008006" key="11">
    <source>
        <dbReference type="Google" id="ProtNLM"/>
    </source>
</evidence>
<dbReference type="GO" id="GO:0055085">
    <property type="term" value="P:transmembrane transport"/>
    <property type="evidence" value="ECO:0007669"/>
    <property type="project" value="InterPro"/>
</dbReference>
<feature type="transmembrane region" description="Helical" evidence="8">
    <location>
        <begin position="252"/>
        <end position="271"/>
    </location>
</feature>
<dbReference type="KEGG" id="lins:G7067_01085"/>
<dbReference type="Proteomes" id="UP000501387">
    <property type="component" value="Chromosome"/>
</dbReference>
<dbReference type="GO" id="GO:0005886">
    <property type="term" value="C:plasma membrane"/>
    <property type="evidence" value="ECO:0007669"/>
    <property type="project" value="UniProtKB-SubCell"/>
</dbReference>
<evidence type="ECO:0000256" key="6">
    <source>
        <dbReference type="ARBA" id="ARBA00022989"/>
    </source>
</evidence>
<organism evidence="9 10">
    <name type="scientific">Leucobacter insecticola</name>
    <dbReference type="NCBI Taxonomy" id="2714934"/>
    <lineage>
        <taxon>Bacteria</taxon>
        <taxon>Bacillati</taxon>
        <taxon>Actinomycetota</taxon>
        <taxon>Actinomycetes</taxon>
        <taxon>Micrococcales</taxon>
        <taxon>Microbacteriaceae</taxon>
        <taxon>Leucobacter</taxon>
    </lineage>
</organism>
<feature type="transmembrane region" description="Helical" evidence="8">
    <location>
        <begin position="123"/>
        <end position="143"/>
    </location>
</feature>
<evidence type="ECO:0000256" key="8">
    <source>
        <dbReference type="SAM" id="Phobius"/>
    </source>
</evidence>
<dbReference type="PANTHER" id="PTHR36838:SF1">
    <property type="entry name" value="SLR1864 PROTEIN"/>
    <property type="match status" value="1"/>
</dbReference>
<keyword evidence="10" id="KW-1185">Reference proteome</keyword>
<comment type="subcellular location">
    <subcellularLocation>
        <location evidence="1">Cell membrane</location>
        <topology evidence="1">Multi-pass membrane protein</topology>
    </subcellularLocation>
</comment>
<evidence type="ECO:0000256" key="3">
    <source>
        <dbReference type="ARBA" id="ARBA00022448"/>
    </source>
</evidence>
<evidence type="ECO:0000313" key="9">
    <source>
        <dbReference type="EMBL" id="QIM15326.1"/>
    </source>
</evidence>
<dbReference type="RefSeq" id="WP_166321371.1">
    <property type="nucleotide sequence ID" value="NZ_CP049934.1"/>
</dbReference>
<dbReference type="EMBL" id="CP049934">
    <property type="protein sequence ID" value="QIM15326.1"/>
    <property type="molecule type" value="Genomic_DNA"/>
</dbReference>
<evidence type="ECO:0000256" key="7">
    <source>
        <dbReference type="ARBA" id="ARBA00023136"/>
    </source>
</evidence>
<comment type="similarity">
    <text evidence="2">Belongs to the auxin efflux carrier (TC 2.A.69) family.</text>
</comment>
<keyword evidence="6 8" id="KW-1133">Transmembrane helix</keyword>
<proteinExistence type="inferred from homology"/>
<dbReference type="InterPro" id="IPR038770">
    <property type="entry name" value="Na+/solute_symporter_sf"/>
</dbReference>
<reference evidence="9 10" key="1">
    <citation type="submission" date="2020-03" db="EMBL/GenBank/DDBJ databases">
        <title>Leucobacter sp. nov., isolated from beetles.</title>
        <authorList>
            <person name="Hyun D.-W."/>
            <person name="Bae J.-W."/>
        </authorList>
    </citation>
    <scope>NUCLEOTIDE SEQUENCE [LARGE SCALE GENOMIC DNA]</scope>
    <source>
        <strain evidence="9 10">HDW9B</strain>
    </source>
</reference>
<feature type="transmembrane region" description="Helical" evidence="8">
    <location>
        <begin position="218"/>
        <end position="240"/>
    </location>
</feature>
<dbReference type="Gene3D" id="1.20.1530.20">
    <property type="match status" value="1"/>
</dbReference>
<keyword evidence="3" id="KW-0813">Transport</keyword>
<evidence type="ECO:0000256" key="2">
    <source>
        <dbReference type="ARBA" id="ARBA00010145"/>
    </source>
</evidence>
<feature type="transmembrane region" description="Helical" evidence="8">
    <location>
        <begin position="184"/>
        <end position="212"/>
    </location>
</feature>
<feature type="transmembrane region" description="Helical" evidence="8">
    <location>
        <begin position="6"/>
        <end position="27"/>
    </location>
</feature>
<name>A0A6G8FFQ6_9MICO</name>
<feature type="transmembrane region" description="Helical" evidence="8">
    <location>
        <begin position="149"/>
        <end position="172"/>
    </location>
</feature>
<dbReference type="PANTHER" id="PTHR36838">
    <property type="entry name" value="AUXIN EFFLUX CARRIER FAMILY PROTEIN"/>
    <property type="match status" value="1"/>
</dbReference>
<evidence type="ECO:0000256" key="5">
    <source>
        <dbReference type="ARBA" id="ARBA00022692"/>
    </source>
</evidence>
<evidence type="ECO:0000256" key="1">
    <source>
        <dbReference type="ARBA" id="ARBA00004651"/>
    </source>
</evidence>
<keyword evidence="7 8" id="KW-0472">Membrane</keyword>
<keyword evidence="4" id="KW-1003">Cell membrane</keyword>
<evidence type="ECO:0000256" key="4">
    <source>
        <dbReference type="ARBA" id="ARBA00022475"/>
    </source>
</evidence>
<gene>
    <name evidence="9" type="ORF">G7067_01085</name>
</gene>
<dbReference type="Pfam" id="PF03547">
    <property type="entry name" value="Mem_trans"/>
    <property type="match status" value="1"/>
</dbReference>
<evidence type="ECO:0000313" key="10">
    <source>
        <dbReference type="Proteomes" id="UP000501387"/>
    </source>
</evidence>
<dbReference type="InterPro" id="IPR004776">
    <property type="entry name" value="Mem_transp_PIN-like"/>
</dbReference>
<keyword evidence="5 8" id="KW-0812">Transmembrane</keyword>
<dbReference type="AlphaFoldDB" id="A0A6G8FFQ6"/>
<accession>A0A6G8FFQ6</accession>
<feature type="transmembrane region" description="Helical" evidence="8">
    <location>
        <begin position="74"/>
        <end position="94"/>
    </location>
</feature>
<protein>
    <recommendedName>
        <fullName evidence="11">AEC family transporter</fullName>
    </recommendedName>
</protein>
<sequence>MSSGIPAAFVWLSLGSSSGVFLIVYLVARQKRVRPRSLARNPLPGPLAVASTYGNVGYLGIPVAVSIFGAEAALAASIGQLIHNLLFMVGYPLLSSVENRSSSFQGNYRDLGRTTWRVLKRSLVLNPIVLSVAAGLVVGRLGVQAPEVFSMTIGMFGNAAVPVAMFAVGLTVKSALNAIRSGGIPIVAVGVASAVKLLVLPLATLGLAAVISGDLGPMWVAVAVVMAAMPVSSSASILAFEHDGDARLVSAVTVVTSLCAVFTIPLMIAILR</sequence>